<proteinExistence type="predicted"/>
<dbReference type="EC" id="2.3.2.2" evidence="1"/>
<dbReference type="RefSeq" id="WP_093797578.1">
    <property type="nucleotide sequence ID" value="NZ_CP155571.1"/>
</dbReference>
<dbReference type="InterPro" id="IPR043137">
    <property type="entry name" value="GGT_ssub_C"/>
</dbReference>
<sequence>MKFDALYNPYPSRRSVVYARNGMVATSQALAAQAGLAILRKGGNAVDAAVATAVCLTVVEPTSNGIGGDAFALVWVKDKLYGLNASGPAPTALSPETVRRQGHKVMPNNGWLPVTVPGAPAAWGALVERFGRLTLPEIMAPAIEYAAKGFPVSPIHSLQWEEGFKRFSNADGAEFKYWFDTFAPQGHAPRAGEIWSSSDHAATLQLLAESKTAAFYQGELADKIVSFAQKSGGFIRESDLAGFRPEWVEPIHINYRGYDIWEIPPNGHGLITLMALNILKGFTFTNKESVETYHKQFEAMKLAFADGLAHIADPRKMRVSVEDLLSDSFAAERRKLIGSQALQPMPVTPPKGGTVYLATADAEGNMVSYIQSNYMGFGSGLVVPNTGIALHNRGCNFSLDPSHPNCLEPGKKPYHTIIPGFMTQNGRAVGPFGVMGAFVQPQGHLQMVMNTIDFQLNPQAALDAPRWQWTSGKTILVENQFPEAIAEALVRRGHDIGRTVGNISMGRGQIIWRDEHGVLAGGTEPRTDGTAAAW</sequence>
<keyword evidence="1" id="KW-0012">Acyltransferase</keyword>
<evidence type="ECO:0000313" key="2">
    <source>
        <dbReference type="Proteomes" id="UP000216052"/>
    </source>
</evidence>
<reference evidence="1" key="1">
    <citation type="submission" date="2024-05" db="EMBL/GenBank/DDBJ databases">
        <title>Isolation and characterization of Sporomusa carbonis sp. nov., a carboxydotrophic hydrogenogen in the genus of Sporomusa isolated from a charcoal burning pile.</title>
        <authorList>
            <person name="Boeer T."/>
            <person name="Rosenbaum F."/>
            <person name="Eysell L."/>
            <person name="Mueller V."/>
            <person name="Daniel R."/>
            <person name="Poehlein A."/>
        </authorList>
    </citation>
    <scope>NUCLEOTIDE SEQUENCE [LARGE SCALE GENOMIC DNA]</scope>
    <source>
        <strain evidence="1">DSM 3132</strain>
    </source>
</reference>
<dbReference type="Proteomes" id="UP000216052">
    <property type="component" value="Chromosome"/>
</dbReference>
<name>A0ABZ3J921_SPOA4</name>
<accession>A0ABZ3J921</accession>
<protein>
    <submittedName>
        <fullName evidence="1">Glutathione hydrolase-like YwrD proenzyme</fullName>
        <ecNumber evidence="1">2.3.2.2</ecNumber>
    </submittedName>
</protein>
<dbReference type="Gene3D" id="1.10.246.130">
    <property type="match status" value="1"/>
</dbReference>
<dbReference type="SUPFAM" id="SSF56235">
    <property type="entry name" value="N-terminal nucleophile aminohydrolases (Ntn hydrolases)"/>
    <property type="match status" value="1"/>
</dbReference>
<dbReference type="InterPro" id="IPR029055">
    <property type="entry name" value="Ntn_hydrolases_N"/>
</dbReference>
<dbReference type="InterPro" id="IPR052896">
    <property type="entry name" value="GGT-like_enzyme"/>
</dbReference>
<organism evidence="1 2">
    <name type="scientific">Sporomusa acidovorans (strain ATCC 49682 / DSM 3132 / Mol)</name>
    <dbReference type="NCBI Taxonomy" id="1123286"/>
    <lineage>
        <taxon>Bacteria</taxon>
        <taxon>Bacillati</taxon>
        <taxon>Bacillota</taxon>
        <taxon>Negativicutes</taxon>
        <taxon>Selenomonadales</taxon>
        <taxon>Sporomusaceae</taxon>
        <taxon>Sporomusa</taxon>
    </lineage>
</organism>
<dbReference type="InterPro" id="IPR043138">
    <property type="entry name" value="GGT_lsub"/>
</dbReference>
<dbReference type="Pfam" id="PF01019">
    <property type="entry name" value="G_glu_transpept"/>
    <property type="match status" value="1"/>
</dbReference>
<dbReference type="EMBL" id="CP155571">
    <property type="protein sequence ID" value="XFO74563.1"/>
    <property type="molecule type" value="Genomic_DNA"/>
</dbReference>
<gene>
    <name evidence="1" type="primary">ywrD</name>
    <name evidence="1" type="ORF">SPACI_046730</name>
</gene>
<keyword evidence="1" id="KW-0808">Transferase</keyword>
<dbReference type="PRINTS" id="PR01210">
    <property type="entry name" value="GGTRANSPTASE"/>
</dbReference>
<dbReference type="PANTHER" id="PTHR43881:SF1">
    <property type="entry name" value="GAMMA-GLUTAMYLTRANSPEPTIDASE (AFU_ORTHOLOGUE AFUA_4G13580)"/>
    <property type="match status" value="1"/>
</dbReference>
<keyword evidence="2" id="KW-1185">Reference proteome</keyword>
<dbReference type="PANTHER" id="PTHR43881">
    <property type="entry name" value="GAMMA-GLUTAMYLTRANSPEPTIDASE (AFU_ORTHOLOGUE AFUA_4G13580)"/>
    <property type="match status" value="1"/>
</dbReference>
<evidence type="ECO:0000313" key="1">
    <source>
        <dbReference type="EMBL" id="XFO74563.1"/>
    </source>
</evidence>
<dbReference type="Gene3D" id="3.60.20.40">
    <property type="match status" value="1"/>
</dbReference>
<dbReference type="GO" id="GO:0103068">
    <property type="term" value="F:leukotriene C4 gamma-glutamyl transferase activity"/>
    <property type="evidence" value="ECO:0007669"/>
    <property type="project" value="UniProtKB-EC"/>
</dbReference>